<feature type="transmembrane region" description="Helical" evidence="12">
    <location>
        <begin position="6"/>
        <end position="22"/>
    </location>
</feature>
<comment type="subcellular location">
    <subcellularLocation>
        <location evidence="1">Cell membrane</location>
        <topology evidence="1">Multi-pass membrane protein</topology>
    </subcellularLocation>
</comment>
<keyword evidence="8" id="KW-0915">Sodium</keyword>
<evidence type="ECO:0000256" key="2">
    <source>
        <dbReference type="ARBA" id="ARBA00007367"/>
    </source>
</evidence>
<feature type="transmembrane region" description="Helical" evidence="12">
    <location>
        <begin position="345"/>
        <end position="363"/>
    </location>
</feature>
<keyword evidence="3" id="KW-0813">Transport</keyword>
<dbReference type="AlphaFoldDB" id="A0A366EYF4"/>
<feature type="transmembrane region" description="Helical" evidence="12">
    <location>
        <begin position="238"/>
        <end position="256"/>
    </location>
</feature>
<dbReference type="PRINTS" id="PR01084">
    <property type="entry name" value="NAHEXCHNGR"/>
</dbReference>
<keyword evidence="11" id="KW-0739">Sodium transport</keyword>
<evidence type="ECO:0000256" key="6">
    <source>
        <dbReference type="ARBA" id="ARBA00022692"/>
    </source>
</evidence>
<evidence type="ECO:0000256" key="12">
    <source>
        <dbReference type="SAM" id="Phobius"/>
    </source>
</evidence>
<dbReference type="GO" id="GO:0005886">
    <property type="term" value="C:plasma membrane"/>
    <property type="evidence" value="ECO:0007669"/>
    <property type="project" value="UniProtKB-SubCell"/>
</dbReference>
<evidence type="ECO:0000259" key="13">
    <source>
        <dbReference type="Pfam" id="PF00999"/>
    </source>
</evidence>
<accession>A0A366EYF4</accession>
<evidence type="ECO:0000256" key="1">
    <source>
        <dbReference type="ARBA" id="ARBA00004651"/>
    </source>
</evidence>
<sequence>MDVLVFRALGLLGLAILVALAARRLRLPYTVGLVLAGAALAFFRVDSGLTLTHDLIFDVVLPPLLFEAALNIRWGEFRRDLVPVLALSTVGVLLCAAAVASGLVWGLGWQVEPALAFGALIAATDPIAVVALLRETGVTGRIRLLIEAESLVNDGAAAVLFTLVLAWAAHDAGAAGGPLAVVRALAEIAGGGVLVGVVVGLAAVAIAGASDDHLVETALTAVAAFGSFLVAERLGASGVLATVAAGIVMGNLGVLGARDGLEPALTPHGRTFVLGFWEFAAFLANSLVFLLIGSAMATIDFAREGWRALALAVLFALAGRAIAVYPVCLAFARTRWAVPANEQHLLWWGGLRGALALALALALPPHIPQRDDILICAFAVVAFSVIVQGLTAPFLLRVLKIGPPAAQTD</sequence>
<organism evidence="14 15">
    <name type="scientific">Roseiarcus fermentans</name>
    <dbReference type="NCBI Taxonomy" id="1473586"/>
    <lineage>
        <taxon>Bacteria</taxon>
        <taxon>Pseudomonadati</taxon>
        <taxon>Pseudomonadota</taxon>
        <taxon>Alphaproteobacteria</taxon>
        <taxon>Hyphomicrobiales</taxon>
        <taxon>Roseiarcaceae</taxon>
        <taxon>Roseiarcus</taxon>
    </lineage>
</organism>
<feature type="transmembrane region" description="Helical" evidence="12">
    <location>
        <begin position="188"/>
        <end position="207"/>
    </location>
</feature>
<dbReference type="InterPro" id="IPR018422">
    <property type="entry name" value="Cation/H_exchanger_CPA1"/>
</dbReference>
<feature type="transmembrane region" description="Helical" evidence="12">
    <location>
        <begin position="27"/>
        <end position="43"/>
    </location>
</feature>
<dbReference type="OrthoDB" id="9774146at2"/>
<evidence type="ECO:0000256" key="8">
    <source>
        <dbReference type="ARBA" id="ARBA00023053"/>
    </source>
</evidence>
<dbReference type="EMBL" id="QNRK01000027">
    <property type="protein sequence ID" value="RBP07417.1"/>
    <property type="molecule type" value="Genomic_DNA"/>
</dbReference>
<dbReference type="InterPro" id="IPR006153">
    <property type="entry name" value="Cation/H_exchanger_TM"/>
</dbReference>
<evidence type="ECO:0000256" key="4">
    <source>
        <dbReference type="ARBA" id="ARBA00022449"/>
    </source>
</evidence>
<feature type="domain" description="Cation/H+ exchanger transmembrane" evidence="13">
    <location>
        <begin position="15"/>
        <end position="397"/>
    </location>
</feature>
<dbReference type="Gene3D" id="6.10.140.1330">
    <property type="match status" value="1"/>
</dbReference>
<dbReference type="GO" id="GO:0098719">
    <property type="term" value="P:sodium ion import across plasma membrane"/>
    <property type="evidence" value="ECO:0007669"/>
    <property type="project" value="TreeGrafter"/>
</dbReference>
<comment type="caution">
    <text evidence="14">The sequence shown here is derived from an EMBL/GenBank/DDBJ whole genome shotgun (WGS) entry which is preliminary data.</text>
</comment>
<keyword evidence="5" id="KW-1003">Cell membrane</keyword>
<keyword evidence="10 12" id="KW-0472">Membrane</keyword>
<gene>
    <name evidence="14" type="ORF">DFR50_12762</name>
</gene>
<dbReference type="GO" id="GO:0051453">
    <property type="term" value="P:regulation of intracellular pH"/>
    <property type="evidence" value="ECO:0007669"/>
    <property type="project" value="TreeGrafter"/>
</dbReference>
<name>A0A366EYF4_9HYPH</name>
<evidence type="ECO:0000313" key="14">
    <source>
        <dbReference type="EMBL" id="RBP07417.1"/>
    </source>
</evidence>
<dbReference type="Proteomes" id="UP000253529">
    <property type="component" value="Unassembled WGS sequence"/>
</dbReference>
<evidence type="ECO:0000313" key="15">
    <source>
        <dbReference type="Proteomes" id="UP000253529"/>
    </source>
</evidence>
<feature type="transmembrane region" description="Helical" evidence="12">
    <location>
        <begin position="276"/>
        <end position="297"/>
    </location>
</feature>
<feature type="transmembrane region" description="Helical" evidence="12">
    <location>
        <begin position="55"/>
        <end position="72"/>
    </location>
</feature>
<evidence type="ECO:0000256" key="7">
    <source>
        <dbReference type="ARBA" id="ARBA00022989"/>
    </source>
</evidence>
<evidence type="ECO:0000256" key="5">
    <source>
        <dbReference type="ARBA" id="ARBA00022475"/>
    </source>
</evidence>
<keyword evidence="9" id="KW-0406">Ion transport</keyword>
<dbReference type="RefSeq" id="WP_113891339.1">
    <property type="nucleotide sequence ID" value="NZ_QNRK01000027.1"/>
</dbReference>
<dbReference type="Pfam" id="PF00999">
    <property type="entry name" value="Na_H_Exchanger"/>
    <property type="match status" value="1"/>
</dbReference>
<evidence type="ECO:0000256" key="3">
    <source>
        <dbReference type="ARBA" id="ARBA00022448"/>
    </source>
</evidence>
<dbReference type="PANTHER" id="PTHR10110">
    <property type="entry name" value="SODIUM/HYDROGEN EXCHANGER"/>
    <property type="match status" value="1"/>
</dbReference>
<feature type="transmembrane region" description="Helical" evidence="12">
    <location>
        <begin position="213"/>
        <end position="231"/>
    </location>
</feature>
<keyword evidence="15" id="KW-1185">Reference proteome</keyword>
<comment type="similarity">
    <text evidence="2">Belongs to the monovalent cation:proton antiporter 1 (CPA1) transporter (TC 2.A.36) family.</text>
</comment>
<proteinExistence type="inferred from homology"/>
<keyword evidence="4" id="KW-0050">Antiport</keyword>
<evidence type="ECO:0000256" key="11">
    <source>
        <dbReference type="ARBA" id="ARBA00023201"/>
    </source>
</evidence>
<protein>
    <submittedName>
        <fullName evidence="14">Sodium/proton antiporter (CPA1 family)</fullName>
    </submittedName>
</protein>
<dbReference type="InterPro" id="IPR004709">
    <property type="entry name" value="NaH_exchanger"/>
</dbReference>
<feature type="transmembrane region" description="Helical" evidence="12">
    <location>
        <begin position="309"/>
        <end position="333"/>
    </location>
</feature>
<reference evidence="14 15" key="1">
    <citation type="submission" date="2018-06" db="EMBL/GenBank/DDBJ databases">
        <title>Genomic Encyclopedia of Type Strains, Phase IV (KMG-IV): sequencing the most valuable type-strain genomes for metagenomic binning, comparative biology and taxonomic classification.</title>
        <authorList>
            <person name="Goeker M."/>
        </authorList>
    </citation>
    <scope>NUCLEOTIDE SEQUENCE [LARGE SCALE GENOMIC DNA]</scope>
    <source>
        <strain evidence="14 15">DSM 24875</strain>
    </source>
</reference>
<dbReference type="PANTHER" id="PTHR10110:SF195">
    <property type="entry name" value="NA(+)_H(+) ANTIPORTER NHAS2"/>
    <property type="match status" value="1"/>
</dbReference>
<feature type="transmembrane region" description="Helical" evidence="12">
    <location>
        <begin position="84"/>
        <end position="108"/>
    </location>
</feature>
<keyword evidence="7 12" id="KW-1133">Transmembrane helix</keyword>
<dbReference type="GO" id="GO:0015385">
    <property type="term" value="F:sodium:proton antiporter activity"/>
    <property type="evidence" value="ECO:0007669"/>
    <property type="project" value="InterPro"/>
</dbReference>
<feature type="transmembrane region" description="Helical" evidence="12">
    <location>
        <begin position="375"/>
        <end position="396"/>
    </location>
</feature>
<dbReference type="GO" id="GO:0015386">
    <property type="term" value="F:potassium:proton antiporter activity"/>
    <property type="evidence" value="ECO:0007669"/>
    <property type="project" value="TreeGrafter"/>
</dbReference>
<evidence type="ECO:0000256" key="9">
    <source>
        <dbReference type="ARBA" id="ARBA00023065"/>
    </source>
</evidence>
<keyword evidence="6 12" id="KW-0812">Transmembrane</keyword>
<evidence type="ECO:0000256" key="10">
    <source>
        <dbReference type="ARBA" id="ARBA00023136"/>
    </source>
</evidence>
<feature type="transmembrane region" description="Helical" evidence="12">
    <location>
        <begin position="114"/>
        <end position="133"/>
    </location>
</feature>